<protein>
    <submittedName>
        <fullName evidence="7">Glycosyltransferase</fullName>
        <ecNumber evidence="7">2.4.-.-</ecNumber>
    </submittedName>
</protein>
<dbReference type="EMBL" id="JAZGQL010000008">
    <property type="protein sequence ID" value="MEE6308102.1"/>
    <property type="molecule type" value="Genomic_DNA"/>
</dbReference>
<evidence type="ECO:0000313" key="7">
    <source>
        <dbReference type="EMBL" id="MEE6310545.1"/>
    </source>
</evidence>
<sequence length="341" mass="37358">MISIVVPTLGRDSLADLLDILARQVHDNTELEILLVDDRPTDGTELAVPGALAPYTKVLRGRGAGPAAARNLGWRAARHPWVAFLDDDVLPAADWLERLRTDLAVPDRVGGVQGEIRVPLPADRRPTDWERVTAGLADGEWITADMAYRRVALAAVGGFDERFPRAYREDAELAHRVRLAGWRLLRGTRTVRHPVRPESRWISLRAQRGNADDALLRRLYGPGWRTELGIPVGRRHRHATLTGAAVLAAASLAGGVAAQGSRMHRPLTTVAALAGAAWLAGTARFAYARIAPGPGTPAEVGTMLLTSAVIPPLAVAHWLRGWWRHRDELPRPLRRYPGGRR</sequence>
<name>A0ABU7SKU4_9ACTN</name>
<dbReference type="InterPro" id="IPR001173">
    <property type="entry name" value="Glyco_trans_2-like"/>
</dbReference>
<dbReference type="EC" id="2.4.-.-" evidence="7"/>
<dbReference type="PANTHER" id="PTHR43179:SF12">
    <property type="entry name" value="GALACTOFURANOSYLTRANSFERASE GLFT2"/>
    <property type="match status" value="1"/>
</dbReference>
<dbReference type="SUPFAM" id="SSF53448">
    <property type="entry name" value="Nucleotide-diphospho-sugar transferases"/>
    <property type="match status" value="1"/>
</dbReference>
<dbReference type="RefSeq" id="WP_331208371.1">
    <property type="nucleotide sequence ID" value="NZ_JAZGQL010000008.1"/>
</dbReference>
<organism evidence="7 8">
    <name type="scientific">Plantactinospora veratri</name>
    <dbReference type="NCBI Taxonomy" id="1436122"/>
    <lineage>
        <taxon>Bacteria</taxon>
        <taxon>Bacillati</taxon>
        <taxon>Actinomycetota</taxon>
        <taxon>Actinomycetes</taxon>
        <taxon>Micromonosporales</taxon>
        <taxon>Micromonosporaceae</taxon>
        <taxon>Plantactinospora</taxon>
    </lineage>
</organism>
<evidence type="ECO:0000256" key="4">
    <source>
        <dbReference type="ARBA" id="ARBA00022679"/>
    </source>
</evidence>
<dbReference type="Gene3D" id="3.90.550.10">
    <property type="entry name" value="Spore Coat Polysaccharide Biosynthesis Protein SpsA, Chain A"/>
    <property type="match status" value="1"/>
</dbReference>
<evidence type="ECO:0000256" key="3">
    <source>
        <dbReference type="ARBA" id="ARBA00022676"/>
    </source>
</evidence>
<dbReference type="PANTHER" id="PTHR43179">
    <property type="entry name" value="RHAMNOSYLTRANSFERASE WBBL"/>
    <property type="match status" value="1"/>
</dbReference>
<accession>A0ABU7SKU4</accession>
<comment type="pathway">
    <text evidence="1">Cell wall biogenesis; cell wall polysaccharide biosynthesis.</text>
</comment>
<dbReference type="GO" id="GO:0016757">
    <property type="term" value="F:glycosyltransferase activity"/>
    <property type="evidence" value="ECO:0007669"/>
    <property type="project" value="UniProtKB-KW"/>
</dbReference>
<keyword evidence="4 7" id="KW-0808">Transferase</keyword>
<comment type="caution">
    <text evidence="7">The sequence shown here is derived from an EMBL/GenBank/DDBJ whole genome shotgun (WGS) entry which is preliminary data.</text>
</comment>
<dbReference type="Proteomes" id="UP001339911">
    <property type="component" value="Unassembled WGS sequence"/>
</dbReference>
<evidence type="ECO:0000313" key="6">
    <source>
        <dbReference type="EMBL" id="MEE6308102.1"/>
    </source>
</evidence>
<evidence type="ECO:0000313" key="8">
    <source>
        <dbReference type="Proteomes" id="UP001339911"/>
    </source>
</evidence>
<evidence type="ECO:0000256" key="1">
    <source>
        <dbReference type="ARBA" id="ARBA00004776"/>
    </source>
</evidence>
<gene>
    <name evidence="6" type="ORF">V1634_14830</name>
    <name evidence="7" type="ORF">V1634_27265</name>
</gene>
<evidence type="ECO:0000256" key="2">
    <source>
        <dbReference type="ARBA" id="ARBA00006739"/>
    </source>
</evidence>
<dbReference type="EMBL" id="JAZGQL010000027">
    <property type="protein sequence ID" value="MEE6310545.1"/>
    <property type="molecule type" value="Genomic_DNA"/>
</dbReference>
<comment type="similarity">
    <text evidence="2">Belongs to the glycosyltransferase 2 family.</text>
</comment>
<dbReference type="InterPro" id="IPR029044">
    <property type="entry name" value="Nucleotide-diphossugar_trans"/>
</dbReference>
<keyword evidence="8" id="KW-1185">Reference proteome</keyword>
<keyword evidence="3 7" id="KW-0328">Glycosyltransferase</keyword>
<feature type="domain" description="Glycosyltransferase 2-like" evidence="5">
    <location>
        <begin position="3"/>
        <end position="108"/>
    </location>
</feature>
<evidence type="ECO:0000259" key="5">
    <source>
        <dbReference type="Pfam" id="PF00535"/>
    </source>
</evidence>
<reference evidence="7 8" key="1">
    <citation type="submission" date="2024-01" db="EMBL/GenBank/DDBJ databases">
        <title>Genome insights into Plantactinospora veratri sp. nov.</title>
        <authorList>
            <person name="Wang L."/>
        </authorList>
    </citation>
    <scope>NUCLEOTIDE SEQUENCE [LARGE SCALE GENOMIC DNA]</scope>
    <source>
        <strain evidence="7 8">NEAU-FHS4</strain>
    </source>
</reference>
<proteinExistence type="inferred from homology"/>
<dbReference type="Pfam" id="PF00535">
    <property type="entry name" value="Glycos_transf_2"/>
    <property type="match status" value="1"/>
</dbReference>